<dbReference type="HOGENOM" id="CLU_1147399_0_0_1"/>
<gene>
    <name evidence="2" type="ORF">MELLADRAFT_103933</name>
</gene>
<proteinExistence type="predicted"/>
<keyword evidence="1" id="KW-0812">Transmembrane</keyword>
<evidence type="ECO:0000256" key="1">
    <source>
        <dbReference type="SAM" id="Phobius"/>
    </source>
</evidence>
<dbReference type="InParanoid" id="F4RD15"/>
<keyword evidence="1" id="KW-1133">Transmembrane helix</keyword>
<dbReference type="AlphaFoldDB" id="F4RD15"/>
<dbReference type="GeneID" id="18922115"/>
<dbReference type="RefSeq" id="XP_007406948.1">
    <property type="nucleotide sequence ID" value="XM_007406886.1"/>
</dbReference>
<keyword evidence="3" id="KW-1185">Reference proteome</keyword>
<evidence type="ECO:0000313" key="3">
    <source>
        <dbReference type="Proteomes" id="UP000001072"/>
    </source>
</evidence>
<keyword evidence="1" id="KW-0472">Membrane</keyword>
<sequence length="242" mass="28366">MKNEYHPPASRGTYAEAQNYNITIDRNELDRMKSQSSLDDYLLYAEIPPDRIDELKVVLSKQRLNSFFYFIFPSILNATQLVTMNISWGFAIDLMVHARRYYQHLLDEKLQIDYADLPDSSDLQNGSTKRVKDEDLSPLPQGGYAEAQNYNIALDNDEFDRLKAHWSLENYLLFAGIPEDHIQTLKAILLENNLHNFHYFLFPDIFNVKDLVKLGISWGFAMKLMFAPRRYYKHLLDEESQI</sequence>
<protein>
    <submittedName>
        <fullName evidence="2">Uncharacterized protein</fullName>
    </submittedName>
</protein>
<name>F4RD15_MELLP</name>
<organism evidence="3">
    <name type="scientific">Melampsora larici-populina (strain 98AG31 / pathotype 3-4-7)</name>
    <name type="common">Poplar leaf rust fungus</name>
    <dbReference type="NCBI Taxonomy" id="747676"/>
    <lineage>
        <taxon>Eukaryota</taxon>
        <taxon>Fungi</taxon>
        <taxon>Dikarya</taxon>
        <taxon>Basidiomycota</taxon>
        <taxon>Pucciniomycotina</taxon>
        <taxon>Pucciniomycetes</taxon>
        <taxon>Pucciniales</taxon>
        <taxon>Melampsoraceae</taxon>
        <taxon>Melampsora</taxon>
    </lineage>
</organism>
<accession>F4RD15</accession>
<evidence type="ECO:0000313" key="2">
    <source>
        <dbReference type="EMBL" id="EGG09894.1"/>
    </source>
</evidence>
<reference evidence="3" key="1">
    <citation type="journal article" date="2011" name="Proc. Natl. Acad. Sci. U.S.A.">
        <title>Obligate biotrophy features unraveled by the genomic analysis of rust fungi.</title>
        <authorList>
            <person name="Duplessis S."/>
            <person name="Cuomo C.A."/>
            <person name="Lin Y.-C."/>
            <person name="Aerts A."/>
            <person name="Tisserant E."/>
            <person name="Veneault-Fourrey C."/>
            <person name="Joly D.L."/>
            <person name="Hacquard S."/>
            <person name="Amselem J."/>
            <person name="Cantarel B.L."/>
            <person name="Chiu R."/>
            <person name="Coutinho P.M."/>
            <person name="Feau N."/>
            <person name="Field M."/>
            <person name="Frey P."/>
            <person name="Gelhaye E."/>
            <person name="Goldberg J."/>
            <person name="Grabherr M.G."/>
            <person name="Kodira C.D."/>
            <person name="Kohler A."/>
            <person name="Kuees U."/>
            <person name="Lindquist E.A."/>
            <person name="Lucas S.M."/>
            <person name="Mago R."/>
            <person name="Mauceli E."/>
            <person name="Morin E."/>
            <person name="Murat C."/>
            <person name="Pangilinan J.L."/>
            <person name="Park R."/>
            <person name="Pearson M."/>
            <person name="Quesneville H."/>
            <person name="Rouhier N."/>
            <person name="Sakthikumar S."/>
            <person name="Salamov A.A."/>
            <person name="Schmutz J."/>
            <person name="Selles B."/>
            <person name="Shapiro H."/>
            <person name="Tanguay P."/>
            <person name="Tuskan G.A."/>
            <person name="Henrissat B."/>
            <person name="Van de Peer Y."/>
            <person name="Rouze P."/>
            <person name="Ellis J.G."/>
            <person name="Dodds P.N."/>
            <person name="Schein J.E."/>
            <person name="Zhong S."/>
            <person name="Hamelin R.C."/>
            <person name="Grigoriev I.V."/>
            <person name="Szabo L.J."/>
            <person name="Martin F."/>
        </authorList>
    </citation>
    <scope>NUCLEOTIDE SEQUENCE [LARGE SCALE GENOMIC DNA]</scope>
    <source>
        <strain evidence="3">98AG31 / pathotype 3-4-7</strain>
    </source>
</reference>
<dbReference type="Proteomes" id="UP000001072">
    <property type="component" value="Unassembled WGS sequence"/>
</dbReference>
<dbReference type="KEGG" id="mlr:MELLADRAFT_103933"/>
<dbReference type="VEuPathDB" id="FungiDB:MELLADRAFT_103933"/>
<feature type="transmembrane region" description="Helical" evidence="1">
    <location>
        <begin position="67"/>
        <end position="91"/>
    </location>
</feature>
<dbReference type="EMBL" id="GL883096">
    <property type="protein sequence ID" value="EGG09894.1"/>
    <property type="molecule type" value="Genomic_DNA"/>
</dbReference>